<evidence type="ECO:0000313" key="2">
    <source>
        <dbReference type="EMBL" id="GER37219.1"/>
    </source>
</evidence>
<dbReference type="Proteomes" id="UP000325081">
    <property type="component" value="Unassembled WGS sequence"/>
</dbReference>
<proteinExistence type="predicted"/>
<evidence type="ECO:0000256" key="1">
    <source>
        <dbReference type="SAM" id="MobiDB-lite"/>
    </source>
</evidence>
<gene>
    <name evidence="2" type="ORF">STAS_13619</name>
</gene>
<sequence>MANRRNRNAPVPPVAAPPVVPERDLGQRIAEFRGFHPATFNGQGDPRQVEEWVRNLDLIFEVMGCPAPVKVMCAQLQLTGDAGLWWSAYWAMRPGEKTNLTMERQFLSLEQAGRTVDEYELDFSRLTFFAPNLVDTEAKRTKRFRCHGPHDIC</sequence>
<comment type="caution">
    <text evidence="2">The sequence shown here is derived from an EMBL/GenBank/DDBJ whole genome shotgun (WGS) entry which is preliminary data.</text>
</comment>
<evidence type="ECO:0000313" key="3">
    <source>
        <dbReference type="Proteomes" id="UP000325081"/>
    </source>
</evidence>
<protein>
    <submittedName>
        <fullName evidence="2">Retrotransposon protein</fullName>
    </submittedName>
</protein>
<dbReference type="EMBL" id="BKCP01005295">
    <property type="protein sequence ID" value="GER37219.1"/>
    <property type="molecule type" value="Genomic_DNA"/>
</dbReference>
<dbReference type="AlphaFoldDB" id="A0A5A7PWG5"/>
<feature type="compositionally biased region" description="Pro residues" evidence="1">
    <location>
        <begin position="10"/>
        <end position="20"/>
    </location>
</feature>
<accession>A0A5A7PWG5</accession>
<organism evidence="2 3">
    <name type="scientific">Striga asiatica</name>
    <name type="common">Asiatic witchweed</name>
    <name type="synonym">Buchnera asiatica</name>
    <dbReference type="NCBI Taxonomy" id="4170"/>
    <lineage>
        <taxon>Eukaryota</taxon>
        <taxon>Viridiplantae</taxon>
        <taxon>Streptophyta</taxon>
        <taxon>Embryophyta</taxon>
        <taxon>Tracheophyta</taxon>
        <taxon>Spermatophyta</taxon>
        <taxon>Magnoliopsida</taxon>
        <taxon>eudicotyledons</taxon>
        <taxon>Gunneridae</taxon>
        <taxon>Pentapetalae</taxon>
        <taxon>asterids</taxon>
        <taxon>lamiids</taxon>
        <taxon>Lamiales</taxon>
        <taxon>Orobanchaceae</taxon>
        <taxon>Buchnereae</taxon>
        <taxon>Striga</taxon>
    </lineage>
</organism>
<dbReference type="OrthoDB" id="911683at2759"/>
<keyword evidence="3" id="KW-1185">Reference proteome</keyword>
<feature type="region of interest" description="Disordered" evidence="1">
    <location>
        <begin position="1"/>
        <end position="20"/>
    </location>
</feature>
<reference evidence="3" key="1">
    <citation type="journal article" date="2019" name="Curr. Biol.">
        <title>Genome Sequence of Striga asiatica Provides Insight into the Evolution of Plant Parasitism.</title>
        <authorList>
            <person name="Yoshida S."/>
            <person name="Kim S."/>
            <person name="Wafula E.K."/>
            <person name="Tanskanen J."/>
            <person name="Kim Y.M."/>
            <person name="Honaas L."/>
            <person name="Yang Z."/>
            <person name="Spallek T."/>
            <person name="Conn C.E."/>
            <person name="Ichihashi Y."/>
            <person name="Cheong K."/>
            <person name="Cui S."/>
            <person name="Der J.P."/>
            <person name="Gundlach H."/>
            <person name="Jiao Y."/>
            <person name="Hori C."/>
            <person name="Ishida J.K."/>
            <person name="Kasahara H."/>
            <person name="Kiba T."/>
            <person name="Kim M.S."/>
            <person name="Koo N."/>
            <person name="Laohavisit A."/>
            <person name="Lee Y.H."/>
            <person name="Lumba S."/>
            <person name="McCourt P."/>
            <person name="Mortimer J.C."/>
            <person name="Mutuku J.M."/>
            <person name="Nomura T."/>
            <person name="Sasaki-Sekimoto Y."/>
            <person name="Seto Y."/>
            <person name="Wang Y."/>
            <person name="Wakatake T."/>
            <person name="Sakakibara H."/>
            <person name="Demura T."/>
            <person name="Yamaguchi S."/>
            <person name="Yoneyama K."/>
            <person name="Manabe R.I."/>
            <person name="Nelson D.C."/>
            <person name="Schulman A.H."/>
            <person name="Timko M.P."/>
            <person name="dePamphilis C.W."/>
            <person name="Choi D."/>
            <person name="Shirasu K."/>
        </authorList>
    </citation>
    <scope>NUCLEOTIDE SEQUENCE [LARGE SCALE GENOMIC DNA]</scope>
    <source>
        <strain evidence="3">cv. UVA1</strain>
    </source>
</reference>
<name>A0A5A7PWG5_STRAF</name>